<organism evidence="2 3">
    <name type="scientific">Kribbella voronezhensis</name>
    <dbReference type="NCBI Taxonomy" id="2512212"/>
    <lineage>
        <taxon>Bacteria</taxon>
        <taxon>Bacillati</taxon>
        <taxon>Actinomycetota</taxon>
        <taxon>Actinomycetes</taxon>
        <taxon>Propionibacteriales</taxon>
        <taxon>Kribbellaceae</taxon>
        <taxon>Kribbella</taxon>
    </lineage>
</organism>
<accession>A0A4R7SUP9</accession>
<dbReference type="OrthoDB" id="2955631at2"/>
<name>A0A4R7SUP9_9ACTN</name>
<gene>
    <name evidence="2" type="ORF">EV138_7165</name>
</gene>
<dbReference type="Proteomes" id="UP000295151">
    <property type="component" value="Unassembled WGS sequence"/>
</dbReference>
<feature type="transmembrane region" description="Helical" evidence="1">
    <location>
        <begin position="12"/>
        <end position="34"/>
    </location>
</feature>
<dbReference type="RefSeq" id="WP_133984927.1">
    <property type="nucleotide sequence ID" value="NZ_SOCE01000003.1"/>
</dbReference>
<keyword evidence="3" id="KW-1185">Reference proteome</keyword>
<proteinExistence type="predicted"/>
<keyword evidence="1" id="KW-1133">Transmembrane helix</keyword>
<dbReference type="EMBL" id="SOCE01000003">
    <property type="protein sequence ID" value="TDU82276.1"/>
    <property type="molecule type" value="Genomic_DNA"/>
</dbReference>
<reference evidence="2 3" key="1">
    <citation type="submission" date="2019-03" db="EMBL/GenBank/DDBJ databases">
        <title>Genomic Encyclopedia of Type Strains, Phase III (KMG-III): the genomes of soil and plant-associated and newly described type strains.</title>
        <authorList>
            <person name="Whitman W."/>
        </authorList>
    </citation>
    <scope>NUCLEOTIDE SEQUENCE [LARGE SCALE GENOMIC DNA]</scope>
    <source>
        <strain evidence="2 3">VKM Ac-2575</strain>
    </source>
</reference>
<comment type="caution">
    <text evidence="2">The sequence shown here is derived from an EMBL/GenBank/DDBJ whole genome shotgun (WGS) entry which is preliminary data.</text>
</comment>
<feature type="transmembrane region" description="Helical" evidence="1">
    <location>
        <begin position="103"/>
        <end position="122"/>
    </location>
</feature>
<keyword evidence="1" id="KW-0812">Transmembrane</keyword>
<protein>
    <submittedName>
        <fullName evidence="2">Putative membrane protein</fullName>
    </submittedName>
</protein>
<sequence length="415" mass="45299">MRQRARVFLDRNLWVVPMGCVVAAVVLAIITERIDRHYDYSLIPTSLTGTPAAAQALLTTIVSSLLTLMTLILTIMTLAVQLAMQQFSPRIVPTLLRDRGNKLSMGLFGGAAAYAFVAARGVDDEKGRVPGLTVLIGYLLMLLSLAVLVLYISRSGRALRASGLIELVGGNLRREVAKFPPLAGTDAPAADNVVRSEDPGVVVQVDEHRLVELAQQADVELELVPMMGDFVPLDGPLVRVRGTGAAVDHDRIRRSILLGSERTHHNDPAFALTKLVEIALRSMGSDPTTAIQAVDRIEDGLRQLARRELPDGRYRDATGKVRLIERTLDWDGYVRLGLEEIQRAGVETPKITRRVRSALQNLIAVAPEERRTALRRQLELLDRQLDRLDGAASDASAVADVQGFGSGPDLASDHR</sequence>
<evidence type="ECO:0000313" key="2">
    <source>
        <dbReference type="EMBL" id="TDU82276.1"/>
    </source>
</evidence>
<feature type="transmembrane region" description="Helical" evidence="1">
    <location>
        <begin position="54"/>
        <end position="82"/>
    </location>
</feature>
<dbReference type="InterPro" id="IPR018723">
    <property type="entry name" value="DUF2254_membrane"/>
</dbReference>
<evidence type="ECO:0000313" key="3">
    <source>
        <dbReference type="Proteomes" id="UP000295151"/>
    </source>
</evidence>
<evidence type="ECO:0000256" key="1">
    <source>
        <dbReference type="SAM" id="Phobius"/>
    </source>
</evidence>
<keyword evidence="1" id="KW-0472">Membrane</keyword>
<feature type="transmembrane region" description="Helical" evidence="1">
    <location>
        <begin position="134"/>
        <end position="152"/>
    </location>
</feature>
<dbReference type="AlphaFoldDB" id="A0A4R7SUP9"/>
<dbReference type="Pfam" id="PF10011">
    <property type="entry name" value="DUF2254"/>
    <property type="match status" value="1"/>
</dbReference>